<keyword evidence="1" id="KW-0732">Signal</keyword>
<evidence type="ECO:0000256" key="1">
    <source>
        <dbReference type="SAM" id="SignalP"/>
    </source>
</evidence>
<dbReference type="Proteomes" id="UP000601435">
    <property type="component" value="Unassembled WGS sequence"/>
</dbReference>
<reference evidence="2" key="1">
    <citation type="submission" date="2021-02" db="EMBL/GenBank/DDBJ databases">
        <authorList>
            <person name="Dougan E. K."/>
            <person name="Rhodes N."/>
            <person name="Thang M."/>
            <person name="Chan C."/>
        </authorList>
    </citation>
    <scope>NUCLEOTIDE SEQUENCE</scope>
</reference>
<sequence>MLLLSAVVVWLPALGVVAGQSQTCAEEDSQGYRNDQNDHEKDRDQESAALLHLTSGKSAILGGPVTPSTCERSNVSVYFNHLEHGGDDCWWACGERGGFCEYCGGHLCCAPNGESDTGCHQEICAQTRDWDTNNPFTRRRHHFCGRFEPAEPNLTSEEALIELPQVTTQTDESARQTRFRLLSALKGRHFTGTIASLVRWFDFIPAVNGYVAQFRLPIGDYQTKSCDLVGVLAILGQTSHLDMVGAGYSYYIAKSSPRHPSINMGGCKCMFYSNGNDTLTACAGDVLAEAVQVLEPAGKRLISHGAYHYLSFGGMIATFNHGSSDSNNSIVDGINWMEFYDLSSKTFRFLSNLTLIKEVIASRSFIMTRANFRTAPDEHVITVTRQIRGKEVMDQDFLKSLDTVQFVSAVQRFQTDGSYVMEVFGASPLTTAQLQVLYKKSFSPHVCAQDYRECRFVDFFLGGDDADDSEGIFGYSFDLNGHVVKSNVVQAWWDVKDAFGTRFFGTHFPPQVANARSYQFELCVRGYNLTTMITFYHTSYQGWAEDQRLGHAANFRRGRCNSLDSLDCWTWIEIDILGQYHEAVLLWNRVIGLFNNTETYVHRGKERLGEGPTMEVLHL</sequence>
<comment type="caution">
    <text evidence="2">The sequence shown here is derived from an EMBL/GenBank/DDBJ whole genome shotgun (WGS) entry which is preliminary data.</text>
</comment>
<feature type="signal peptide" evidence="1">
    <location>
        <begin position="1"/>
        <end position="19"/>
    </location>
</feature>
<evidence type="ECO:0000313" key="2">
    <source>
        <dbReference type="EMBL" id="CAE7704586.1"/>
    </source>
</evidence>
<dbReference type="SUPFAM" id="SSF56176">
    <property type="entry name" value="FAD-binding/transporter-associated domain-like"/>
    <property type="match status" value="1"/>
</dbReference>
<evidence type="ECO:0000313" key="3">
    <source>
        <dbReference type="Proteomes" id="UP000601435"/>
    </source>
</evidence>
<protein>
    <submittedName>
        <fullName evidence="2">Uncharacterized protein</fullName>
    </submittedName>
</protein>
<dbReference type="EMBL" id="CAJNJA010035253">
    <property type="protein sequence ID" value="CAE7704586.1"/>
    <property type="molecule type" value="Genomic_DNA"/>
</dbReference>
<gene>
    <name evidence="2" type="ORF">SNEC2469_LOCUS20304</name>
</gene>
<accession>A0A812X0R4</accession>
<name>A0A812X0R4_9DINO</name>
<keyword evidence="3" id="KW-1185">Reference proteome</keyword>
<dbReference type="OrthoDB" id="407731at2759"/>
<feature type="chain" id="PRO_5032418440" evidence="1">
    <location>
        <begin position="20"/>
        <end position="619"/>
    </location>
</feature>
<organism evidence="2 3">
    <name type="scientific">Symbiodinium necroappetens</name>
    <dbReference type="NCBI Taxonomy" id="1628268"/>
    <lineage>
        <taxon>Eukaryota</taxon>
        <taxon>Sar</taxon>
        <taxon>Alveolata</taxon>
        <taxon>Dinophyceae</taxon>
        <taxon>Suessiales</taxon>
        <taxon>Symbiodiniaceae</taxon>
        <taxon>Symbiodinium</taxon>
    </lineage>
</organism>
<dbReference type="AlphaFoldDB" id="A0A812X0R4"/>
<dbReference type="GO" id="GO:0050660">
    <property type="term" value="F:flavin adenine dinucleotide binding"/>
    <property type="evidence" value="ECO:0007669"/>
    <property type="project" value="InterPro"/>
</dbReference>
<dbReference type="InterPro" id="IPR036318">
    <property type="entry name" value="FAD-bd_PCMH-like_sf"/>
</dbReference>
<proteinExistence type="predicted"/>